<evidence type="ECO:0000313" key="5">
    <source>
        <dbReference type="Proteomes" id="UP000220527"/>
    </source>
</evidence>
<keyword evidence="1" id="KW-0808">Transferase</keyword>
<gene>
    <name evidence="4" type="ORF">CJ255_14830</name>
</gene>
<evidence type="ECO:0000256" key="2">
    <source>
        <dbReference type="ARBA" id="ARBA00023315"/>
    </source>
</evidence>
<evidence type="ECO:0000256" key="1">
    <source>
        <dbReference type="ARBA" id="ARBA00022679"/>
    </source>
</evidence>
<feature type="domain" description="Phospholipid/glycerol acyltransferase" evidence="3">
    <location>
        <begin position="98"/>
        <end position="207"/>
    </location>
</feature>
<dbReference type="PANTHER" id="PTHR10434">
    <property type="entry name" value="1-ACYL-SN-GLYCEROL-3-PHOSPHATE ACYLTRANSFERASE"/>
    <property type="match status" value="1"/>
</dbReference>
<keyword evidence="5" id="KW-1185">Reference proteome</keyword>
<dbReference type="Pfam" id="PF01553">
    <property type="entry name" value="Acyltransferase"/>
    <property type="match status" value="1"/>
</dbReference>
<protein>
    <recommendedName>
        <fullName evidence="3">Phospholipid/glycerol acyltransferase domain-containing protein</fullName>
    </recommendedName>
</protein>
<dbReference type="Proteomes" id="UP000220527">
    <property type="component" value="Unassembled WGS sequence"/>
</dbReference>
<reference evidence="5" key="1">
    <citation type="submission" date="2017-08" db="EMBL/GenBank/DDBJ databases">
        <authorList>
            <person name="Grouzdev D.S."/>
            <person name="Gaisin V.A."/>
            <person name="Rysina M.S."/>
            <person name="Gorlenko V.M."/>
        </authorList>
    </citation>
    <scope>NUCLEOTIDE SEQUENCE [LARGE SCALE GENOMIC DNA]</scope>
    <source>
        <strain evidence="5">Kir15-3F</strain>
    </source>
</reference>
<dbReference type="InterPro" id="IPR002123">
    <property type="entry name" value="Plipid/glycerol_acylTrfase"/>
</dbReference>
<dbReference type="GO" id="GO:0006654">
    <property type="term" value="P:phosphatidic acid biosynthetic process"/>
    <property type="evidence" value="ECO:0007669"/>
    <property type="project" value="TreeGrafter"/>
</dbReference>
<dbReference type="CDD" id="cd07988">
    <property type="entry name" value="LPLAT_ABO13168-like"/>
    <property type="match status" value="1"/>
</dbReference>
<dbReference type="SMART" id="SM00563">
    <property type="entry name" value="PlsC"/>
    <property type="match status" value="1"/>
</dbReference>
<evidence type="ECO:0000259" key="3">
    <source>
        <dbReference type="SMART" id="SM00563"/>
    </source>
</evidence>
<dbReference type="PANTHER" id="PTHR10434:SF9">
    <property type="entry name" value="PHOSPHOLIPID_GLYCEROL ACYLTRANSFERASE DOMAIN-CONTAINING PROTEIN"/>
    <property type="match status" value="1"/>
</dbReference>
<name>A0A2A6RH93_9CHLR</name>
<sequence length="267" mass="29189">MFLMFLCSSAPLFLCSSVPLFLCSSCSSAPLFLCSSVPLFLCSSVPLLLCSFVPLFLCSFPMNTSTPRKTLLQRLSGACLALAGWRAEVAEPLPPRCLIIGAHHTTWWDLIVTLLLMGATGVRFRWIAKDSLFRAPLGWLLRALGGMPVRRGAKANFVGQMVAAFQADPELRVAMVPEGTRRRVDHWKTGFYYIAHGAGVPIVLGYADYAKRCVGLGPVLLPSGDLDADFARYRAFYGAVTGRFPQFQGAVRHVAELQAKPDKSSQV</sequence>
<comment type="caution">
    <text evidence="4">The sequence shown here is derived from an EMBL/GenBank/DDBJ whole genome shotgun (WGS) entry which is preliminary data.</text>
</comment>
<evidence type="ECO:0000313" key="4">
    <source>
        <dbReference type="EMBL" id="PDW02266.1"/>
    </source>
</evidence>
<keyword evidence="2" id="KW-0012">Acyltransferase</keyword>
<accession>A0A2A6RH93</accession>
<proteinExistence type="predicted"/>
<dbReference type="SUPFAM" id="SSF69593">
    <property type="entry name" value="Glycerol-3-phosphate (1)-acyltransferase"/>
    <property type="match status" value="1"/>
</dbReference>
<organism evidence="4 5">
    <name type="scientific">Candidatus Viridilinea mediisalina</name>
    <dbReference type="NCBI Taxonomy" id="2024553"/>
    <lineage>
        <taxon>Bacteria</taxon>
        <taxon>Bacillati</taxon>
        <taxon>Chloroflexota</taxon>
        <taxon>Chloroflexia</taxon>
        <taxon>Chloroflexales</taxon>
        <taxon>Chloroflexineae</taxon>
        <taxon>Oscillochloridaceae</taxon>
        <taxon>Candidatus Viridilinea</taxon>
    </lineage>
</organism>
<dbReference type="EMBL" id="NQWI01000077">
    <property type="protein sequence ID" value="PDW02266.1"/>
    <property type="molecule type" value="Genomic_DNA"/>
</dbReference>
<dbReference type="AlphaFoldDB" id="A0A2A6RH93"/>
<dbReference type="GO" id="GO:0003841">
    <property type="term" value="F:1-acylglycerol-3-phosphate O-acyltransferase activity"/>
    <property type="evidence" value="ECO:0007669"/>
    <property type="project" value="TreeGrafter"/>
</dbReference>
<dbReference type="OrthoDB" id="9803035at2"/>